<evidence type="ECO:0000313" key="1">
    <source>
        <dbReference type="EMBL" id="TMX77429.1"/>
    </source>
</evidence>
<dbReference type="EMBL" id="PZOJ01000009">
    <property type="protein sequence ID" value="TMX77429.1"/>
    <property type="molecule type" value="Genomic_DNA"/>
</dbReference>
<protein>
    <submittedName>
        <fullName evidence="1">Porin</fullName>
    </submittedName>
</protein>
<proteinExistence type="predicted"/>
<keyword evidence="2" id="KW-1185">Reference proteome</keyword>
<evidence type="ECO:0000313" key="2">
    <source>
        <dbReference type="Proteomes" id="UP000718715"/>
    </source>
</evidence>
<sequence length="346" mass="38800">MNIKFITLAVASSIAFPVSAATVYKDSNTDFEIGGRVEGRANFSDANKIETDDNGDIIGNDNSTYEDMSRVRLNVQGKQKYNDNIAFVGRYEFELKEQNNGDVDINTRHLYVGTETNMGNLYYGHQNNAVTYLTDWTDQAETYSGYTNEYTVASADRAKNVIRYAITTPEGITFQADGNFSNDKNSTGYGVALAYEVNNLGVGVGYSASDQTYSWYNNIKRISYINPSQKHDSDTYYLAAKYSFDGFYGAAMYQGGKIADSDFYAIDAFASYTFGDNMVDISYNKYSADDYNFLDIEFIGIEYARYMGNFAAYVSYKFDLVDAVPDVAYLGDNTDDELMLGVRYSF</sequence>
<comment type="caution">
    <text evidence="1">The sequence shown here is derived from an EMBL/GenBank/DDBJ whole genome shotgun (WGS) entry which is preliminary data.</text>
</comment>
<accession>A0ACD3T2X5</accession>
<name>A0ACD3T2X5_PHODM</name>
<gene>
    <name evidence="1" type="ORF">DA092_04910</name>
</gene>
<reference evidence="1" key="1">
    <citation type="submission" date="2018-03" db="EMBL/GenBank/DDBJ databases">
        <title>Genomic characterization of a polymicrobial infection associated with a disease outbreak in Pacific white shrimp (Litopenaeus vannamei).</title>
        <authorList>
            <person name="Turner J.W."/>
            <person name="Bachand P.T."/>
            <person name="Tallman J."/>
            <person name="Elledge N.C."/>
            <person name="Pinnell L.J."/>
            <person name="Laughlin R.C."/>
            <person name="Zimba P.V."/>
        </authorList>
    </citation>
    <scope>NUCLEOTIDE SEQUENCE</scope>
    <source>
        <strain evidence="1">Hep-2b-22</strain>
    </source>
</reference>
<dbReference type="Proteomes" id="UP000718715">
    <property type="component" value="Unassembled WGS sequence"/>
</dbReference>
<organism evidence="1 2">
    <name type="scientific">Photobacterium damselae</name>
    <dbReference type="NCBI Taxonomy" id="38293"/>
    <lineage>
        <taxon>Bacteria</taxon>
        <taxon>Pseudomonadati</taxon>
        <taxon>Pseudomonadota</taxon>
        <taxon>Gammaproteobacteria</taxon>
        <taxon>Vibrionales</taxon>
        <taxon>Vibrionaceae</taxon>
        <taxon>Photobacterium</taxon>
    </lineage>
</organism>